<dbReference type="InterPro" id="IPR016181">
    <property type="entry name" value="Acyl_CoA_acyltransferase"/>
</dbReference>
<dbReference type="EMBL" id="LCPB01000002">
    <property type="protein sequence ID" value="KKU90481.1"/>
    <property type="molecule type" value="Genomic_DNA"/>
</dbReference>
<organism evidence="2 3">
    <name type="scientific">Candidatus Wolfebacteria bacterium GW2011_GWA2_47_9b</name>
    <dbReference type="NCBI Taxonomy" id="1619005"/>
    <lineage>
        <taxon>Bacteria</taxon>
        <taxon>Candidatus Wolfeibacteriota</taxon>
    </lineage>
</organism>
<dbReference type="AlphaFoldDB" id="A0A0G1U8L6"/>
<dbReference type="Gene3D" id="3.40.630.30">
    <property type="match status" value="1"/>
</dbReference>
<evidence type="ECO:0000313" key="2">
    <source>
        <dbReference type="EMBL" id="KKU90481.1"/>
    </source>
</evidence>
<reference evidence="2 3" key="1">
    <citation type="journal article" date="2015" name="Nature">
        <title>rRNA introns, odd ribosomes, and small enigmatic genomes across a large radiation of phyla.</title>
        <authorList>
            <person name="Brown C.T."/>
            <person name="Hug L.A."/>
            <person name="Thomas B.C."/>
            <person name="Sharon I."/>
            <person name="Castelle C.J."/>
            <person name="Singh A."/>
            <person name="Wilkins M.J."/>
            <person name="Williams K.H."/>
            <person name="Banfield J.F."/>
        </authorList>
    </citation>
    <scope>NUCLEOTIDE SEQUENCE [LARGE SCALE GENOMIC DNA]</scope>
</reference>
<feature type="domain" description="N-acetyltransferase" evidence="1">
    <location>
        <begin position="4"/>
        <end position="149"/>
    </location>
</feature>
<sequence length="150" mass="17112">MSEITFHKATLDDVDAYLAIEQKVIHLRMYSGISDREEAREDFATNEVYLIKKDGVVIGSTEYQIQEGGIVYMSGLVIDPDFQGLGIARKAIEFRLSLVGDAKRMYVVTHPHNSKVIGMYLSYGFMIESWKDDYYGDGEPRLILVFDRSK</sequence>
<evidence type="ECO:0000313" key="3">
    <source>
        <dbReference type="Proteomes" id="UP000033882"/>
    </source>
</evidence>
<gene>
    <name evidence="2" type="ORF">UY19_C0002G0054</name>
</gene>
<dbReference type="CDD" id="cd04301">
    <property type="entry name" value="NAT_SF"/>
    <property type="match status" value="1"/>
</dbReference>
<accession>A0A0G1U8L6</accession>
<dbReference type="Pfam" id="PF00583">
    <property type="entry name" value="Acetyltransf_1"/>
    <property type="match status" value="1"/>
</dbReference>
<proteinExistence type="predicted"/>
<dbReference type="SUPFAM" id="SSF55729">
    <property type="entry name" value="Acyl-CoA N-acyltransferases (Nat)"/>
    <property type="match status" value="1"/>
</dbReference>
<dbReference type="Proteomes" id="UP000033882">
    <property type="component" value="Unassembled WGS sequence"/>
</dbReference>
<name>A0A0G1U8L6_9BACT</name>
<dbReference type="InterPro" id="IPR000182">
    <property type="entry name" value="GNAT_dom"/>
</dbReference>
<comment type="caution">
    <text evidence="2">The sequence shown here is derived from an EMBL/GenBank/DDBJ whole genome shotgun (WGS) entry which is preliminary data.</text>
</comment>
<evidence type="ECO:0000259" key="1">
    <source>
        <dbReference type="PROSITE" id="PS51186"/>
    </source>
</evidence>
<dbReference type="PROSITE" id="PS51186">
    <property type="entry name" value="GNAT"/>
    <property type="match status" value="1"/>
</dbReference>
<dbReference type="GO" id="GO:0016747">
    <property type="term" value="F:acyltransferase activity, transferring groups other than amino-acyl groups"/>
    <property type="evidence" value="ECO:0007669"/>
    <property type="project" value="InterPro"/>
</dbReference>
<protein>
    <submittedName>
        <fullName evidence="2">Ribosomal-protein-alanine acetyltransferase</fullName>
    </submittedName>
</protein>
<keyword evidence="2" id="KW-0808">Transferase</keyword>